<dbReference type="Proteomes" id="UP001497457">
    <property type="component" value="Chromosome 16b"/>
</dbReference>
<accession>A0ABC8YB76</accession>
<sequence>MAVLPSHCVDEEELASLKSLVETQSEADDDMIGMEEDFRALLRKTAELEGAEAEAEAHSPSDELAWAESLEGAAREAAESLADEAEALRRGAAALALRPGEDAITVAAALRRRAALVDARRAEAEEVAAAAHRLQEKNLRSLAAREEEEAHLDDLSWLLGLVAGTVGPSLRGGASSCLAAPQELDELERACAATEERMAWLAGSLGRGAAAFAARPGCEEEALVGALRRQAEHADGARAAVVEPAAPVRRLRDRGRQDV</sequence>
<dbReference type="EMBL" id="OZ075126">
    <property type="protein sequence ID" value="CAL4940780.1"/>
    <property type="molecule type" value="Genomic_DNA"/>
</dbReference>
<reference evidence="1" key="1">
    <citation type="submission" date="2024-10" db="EMBL/GenBank/DDBJ databases">
        <authorList>
            <person name="Ryan C."/>
        </authorList>
    </citation>
    <scope>NUCLEOTIDE SEQUENCE [LARGE SCALE GENOMIC DNA]</scope>
</reference>
<proteinExistence type="predicted"/>
<evidence type="ECO:0000313" key="1">
    <source>
        <dbReference type="EMBL" id="CAL4940780.1"/>
    </source>
</evidence>
<organism evidence="1 2">
    <name type="scientific">Urochloa decumbens</name>
    <dbReference type="NCBI Taxonomy" id="240449"/>
    <lineage>
        <taxon>Eukaryota</taxon>
        <taxon>Viridiplantae</taxon>
        <taxon>Streptophyta</taxon>
        <taxon>Embryophyta</taxon>
        <taxon>Tracheophyta</taxon>
        <taxon>Spermatophyta</taxon>
        <taxon>Magnoliopsida</taxon>
        <taxon>Liliopsida</taxon>
        <taxon>Poales</taxon>
        <taxon>Poaceae</taxon>
        <taxon>PACMAD clade</taxon>
        <taxon>Panicoideae</taxon>
        <taxon>Panicodae</taxon>
        <taxon>Paniceae</taxon>
        <taxon>Melinidinae</taxon>
        <taxon>Urochloa</taxon>
    </lineage>
</organism>
<gene>
    <name evidence="1" type="ORF">URODEC1_LOCUS32724</name>
</gene>
<dbReference type="AlphaFoldDB" id="A0ABC8YB76"/>
<evidence type="ECO:0000313" key="2">
    <source>
        <dbReference type="Proteomes" id="UP001497457"/>
    </source>
</evidence>
<name>A0ABC8YB76_9POAL</name>
<keyword evidence="2" id="KW-1185">Reference proteome</keyword>
<protein>
    <submittedName>
        <fullName evidence="1">Uncharacterized protein</fullName>
    </submittedName>
</protein>